<comment type="caution">
    <text evidence="7">The sequence shown here is derived from an EMBL/GenBank/DDBJ whole genome shotgun (WGS) entry which is preliminary data.</text>
</comment>
<keyword evidence="1 3" id="KW-0732">Signal</keyword>
<dbReference type="InterPro" id="IPR013783">
    <property type="entry name" value="Ig-like_fold"/>
</dbReference>
<dbReference type="InterPro" id="IPR008334">
    <property type="entry name" value="5'-Nucleotdase_C"/>
</dbReference>
<evidence type="ECO:0000313" key="7">
    <source>
        <dbReference type="EMBL" id="KAA1417003.1"/>
    </source>
</evidence>
<feature type="chain" id="PRO_5022988968" evidence="3">
    <location>
        <begin position="31"/>
        <end position="2593"/>
    </location>
</feature>
<dbReference type="Gene3D" id="3.60.21.10">
    <property type="match status" value="2"/>
</dbReference>
<dbReference type="CDD" id="cd10283">
    <property type="entry name" value="MnuA_DNase1-like"/>
    <property type="match status" value="1"/>
</dbReference>
<dbReference type="GO" id="GO:0005975">
    <property type="term" value="P:carbohydrate metabolic process"/>
    <property type="evidence" value="ECO:0007669"/>
    <property type="project" value="UniProtKB-ARBA"/>
</dbReference>
<keyword evidence="8" id="KW-1185">Reference proteome</keyword>
<dbReference type="PRINTS" id="PR01607">
    <property type="entry name" value="APYRASEFAMLY"/>
</dbReference>
<dbReference type="CDD" id="cd04486">
    <property type="entry name" value="YhcR_OBF_like"/>
    <property type="match status" value="1"/>
</dbReference>
<dbReference type="GO" id="GO:0004519">
    <property type="term" value="F:endonuclease activity"/>
    <property type="evidence" value="ECO:0007669"/>
    <property type="project" value="UniProtKB-KW"/>
</dbReference>
<dbReference type="SUPFAM" id="SSF55816">
    <property type="entry name" value="5'-nucleotidase (syn. UDP-sugar hydrolase), C-terminal domain"/>
    <property type="match status" value="2"/>
</dbReference>
<protein>
    <submittedName>
        <fullName evidence="7">ExeM/NucH family extracellular endonuclease</fullName>
    </submittedName>
</protein>
<accession>A0A5B1L8I6</accession>
<dbReference type="InterPro" id="IPR004843">
    <property type="entry name" value="Calcineurin-like_PHP"/>
</dbReference>
<evidence type="ECO:0000259" key="4">
    <source>
        <dbReference type="Pfam" id="PF00149"/>
    </source>
</evidence>
<evidence type="ECO:0000259" key="6">
    <source>
        <dbReference type="Pfam" id="PF16640"/>
    </source>
</evidence>
<dbReference type="InterPro" id="IPR032109">
    <property type="entry name" value="Big_3_5"/>
</dbReference>
<dbReference type="Pfam" id="PF02872">
    <property type="entry name" value="5_nucleotid_C"/>
    <property type="match status" value="2"/>
</dbReference>
<proteinExistence type="predicted"/>
<dbReference type="Pfam" id="PF05345">
    <property type="entry name" value="He_PIG"/>
    <property type="match status" value="1"/>
</dbReference>
<feature type="domain" description="5'-Nucleotidase C-terminal" evidence="5">
    <location>
        <begin position="1981"/>
        <end position="2168"/>
    </location>
</feature>
<feature type="region of interest" description="Disordered" evidence="2">
    <location>
        <begin position="686"/>
        <end position="706"/>
    </location>
</feature>
<dbReference type="SUPFAM" id="SSF56300">
    <property type="entry name" value="Metallo-dependent phosphatases"/>
    <property type="match status" value="2"/>
</dbReference>
<dbReference type="EMBL" id="VUJV01000006">
    <property type="protein sequence ID" value="KAA1417003.1"/>
    <property type="molecule type" value="Genomic_DNA"/>
</dbReference>
<feature type="domain" description="Bacterial Ig-like" evidence="6">
    <location>
        <begin position="2319"/>
        <end position="2401"/>
    </location>
</feature>
<dbReference type="Gene3D" id="3.90.780.10">
    <property type="entry name" value="5'-Nucleotidase, C-terminal domain"/>
    <property type="match status" value="2"/>
</dbReference>
<dbReference type="PROSITE" id="PS51318">
    <property type="entry name" value="TAT"/>
    <property type="match status" value="1"/>
</dbReference>
<dbReference type="GO" id="GO:0030288">
    <property type="term" value="C:outer membrane-bounded periplasmic space"/>
    <property type="evidence" value="ECO:0007669"/>
    <property type="project" value="TreeGrafter"/>
</dbReference>
<reference evidence="7 8" key="1">
    <citation type="submission" date="2019-09" db="EMBL/GenBank/DDBJ databases">
        <title>Nocardioides panacisoli sp. nov., isolated from the soil of a ginseng field.</title>
        <authorList>
            <person name="Cho C."/>
        </authorList>
    </citation>
    <scope>NUCLEOTIDE SEQUENCE [LARGE SCALE GENOMIC DNA]</scope>
    <source>
        <strain evidence="7 8">BN130099</strain>
    </source>
</reference>
<dbReference type="NCBIfam" id="NF033681">
    <property type="entry name" value="ExeM_NucH_DNase"/>
    <property type="match status" value="1"/>
</dbReference>
<dbReference type="Pfam" id="PF00149">
    <property type="entry name" value="Metallophos"/>
    <property type="match status" value="2"/>
</dbReference>
<dbReference type="GO" id="GO:0008253">
    <property type="term" value="F:5'-nucleotidase activity"/>
    <property type="evidence" value="ECO:0007669"/>
    <property type="project" value="TreeGrafter"/>
</dbReference>
<dbReference type="GO" id="GO:0008768">
    <property type="term" value="F:UDP-sugar diphosphatase activity"/>
    <property type="evidence" value="ECO:0007669"/>
    <property type="project" value="TreeGrafter"/>
</dbReference>
<dbReference type="PANTHER" id="PTHR11575:SF24">
    <property type="entry name" value="5'-NUCLEOTIDASE"/>
    <property type="match status" value="1"/>
</dbReference>
<dbReference type="GO" id="GO:0016020">
    <property type="term" value="C:membrane"/>
    <property type="evidence" value="ECO:0007669"/>
    <property type="project" value="InterPro"/>
</dbReference>
<dbReference type="Gene3D" id="3.60.10.10">
    <property type="entry name" value="Endonuclease/exonuclease/phosphatase"/>
    <property type="match status" value="1"/>
</dbReference>
<sequence>MPSVRQVLAGSLGTALAIAGLSVALPTAHADISAKVGALPYSQAWSSASLITANDDWSGVSGVEGFLGQDITTSSAGTDPQTLLAGASAVANDKDVIANSTGSLNTQTAGGVIESELNQSIALQGSGTADAPYVAFHFDLTGKNTAVFAFDAKDLDGSADNAAQQIAVHYRVGNTGNYTNLAAGYIADATEQNLATKVTAVSVTLPAAANNQADVYVRVMTTNASGSDEWVGVDNVNISALNGSGSNPLDVTAPGNKTGEQDLAITPFTMAATGGTSPYTWSATGLPTGVSINNLTGEVSGTPSVTCTCSVSVTATDAASPTPETANESFTFTVNPAPTLTAIDAVQGSGDTSPENGNTVSVQGIVTALYKTGGFDGMYVQTAGTGGMSDATTGKSDAIFVYGTAGAARIPSNVALGDSVRVTGVVSEFNGTTEITAAASNGVVELGSPLAAVTPLQIAYPTTEADREAQEGMLLAPTDTWTVSDVFSANQWGEIGLATGGVPLKQPTEFADPDDTAAIDAIVADNAARAVTLDDGASTNFLQNQTTKAIPLPWLTAANGSVVANPPRVGAPATLQSAVILEYRNFAWKFQPRQQVTGDTTYPGSNVISFADDRTGNLAPQSVGGDITMATFNVQNYFDTTGEAYSAAGPLQDPPQDTFCTYFTDRGPGTSQRIGNNSCGVRLIDDPDTPANEATQNNGGGPRGAATTASLLRQEAKIVASISALDADIIGLEEMENSNKLPGETNRDEALAHLVDLLNTAAGSNKWKYVKSPGEATTASAIAEQDVIRPAFIYQPASVTPVGQSDILFGTNEFANAREPLAQAFKAVGAPNSQQFAVIVNHFKSKGPGAVPATGDNAEGTYTGSFNGDRVRQATRLLTFANAFASARDIEPIFMLGDYNAYSMEEPVQVIEAGGFEALESDTPNEQSYAFDGLMGSLDHVFVNDAAHAMVTGTDIWEINGNEAISFNYSRYNYNVTDFWQPTLPFATSDHNPEVIGVNLPDFTPTTTKQVQIVSTNDFHGRLLPDGGNAAGAAPFSTAVNELRAEHPNTIFAAAGDLIGASTFESFVQDDEPTIDAFNAMGLEVSAAGNHEFDQGYADFVGRVQDRADWEYIAANVNEPEGQPDKLASTWTKTIDGVKVGFVGAVTEDLPTLVNPAGMTGVTVSDIVDSTNAAAADLKADGADIVVLLVHEGSPSTDCSSTAFTDTATVFGNIVENVSSDVNAIVSGHTHLAYNCRFPVADWAGDAVTRRPVVSAGQYGTNLNQLVFNFDTTSGDLLEIDQDIIATAGVGYANDPAVQPIVDDAITFANGIGSQVLGQTDSLAKRAVYNPSSGETENRGGESTLGNLVAEIQRWATQLPETGVEADIAFMNPGGLRKNLVGTLNGGAYDVTYRDAANVQPFANTLVNMDLTGAQIETVLEQQWQRTPTGNVPSRPFLRLGVSDGFTYTYTTEPETVSIPPAAPVVTTRGEVTGMWLNGVAIDPSATYSVTVNSFLSTGGDNFHELAHGDDVVDTGKVDLQAMVDYLSEEAPAGTPLAVDYGQRAVEVEFPVSAPASYAPGDTVAFDVSSWTMSNPSDTKDTAITVKYGNDVLGTATLNNTVGAKPYDTYGTASVSVTLPAGIHKGAQDLTLVGAQTGTSIPVGITVTRPTTDIQIIGTNDFHGRLLPDGLTTAQNCSSVGVGCPSALLAGAVKSLRTSNPNTVFAAAGDLIGASTFESFIQHDKPTIDALNEAGLDVSSVGNHEFDQGYEDLVDRVMAPYNASTNPEGGANWEYLAANVEEPDGRDDLAETWTKDFGSIKVGFVGAVTEELPTLVSPAGIEGLTVTDIVDSVNTAAADLKADGADVVVMLVHEGSSSTNCASADFTNPATVWGNIVANVSPDVNAIISGHTHLAYNCSITVQDWVDDGRAVTQRPVVSSGQYGQNINKLILTVDNGSGEVEAKTQSIVALTEANFTEDAATATIANNAKAQSAVLGAVVLGQIQAPLNRAKNADNTENRGGESTIGNQVAEIQRWATATPETGNAQIAFMNPGGLRQDMTGTVNGGARDLTYQQAAVVQPFANTLVNMDLTGAQIETALEQQWQRDTSGNLPTRPFLRLGVSDGFTYTYTETPVNVPAAPPASGTVATFQGEVTGMWLNGVAIDPSATYSVTVNAFLGSGGDNFREFANGTGKVDTGKVDLAAVVDYMDEFAPVGSPLAIDYSQHAVQVENVAADYAMGSHVTFDVGSWTMSTVDDVKDTQIEVKIDGGSTVVGTATLNNTIGNAKYDSYGTAHVDFVLPGGLTVGDHTLKLVGSSTGTSASVPIVVKRATSTVDGSDANQTYGQAATVEVHVSADVAPTGGVTLREGSTIISSAALVGGTAFPKIPAKKLGIGTHTLTVSYPGDGSVKPGSDTVTVTVSKATASIVRSRTTIEYGDAASVPVRVTAPGLVPGGTVTLSVGGTEIGTGTLSGGSVNVDVAALALPAQAAAYQVDVAYSGDDFVGNASGTVVLVVSKATPTVTGEDVTMTAGSIGHMDVSVTTATGVIPTGKVVLTSGGVTIGSGTLVNGSVNATLLRNKLAASATPYDVTVKYNGDGSVKQGTDTVQVTVNP</sequence>
<evidence type="ECO:0000256" key="3">
    <source>
        <dbReference type="SAM" id="SignalP"/>
    </source>
</evidence>
<dbReference type="Gene3D" id="2.60.40.10">
    <property type="entry name" value="Immunoglobulins"/>
    <property type="match status" value="3"/>
</dbReference>
<evidence type="ECO:0000256" key="2">
    <source>
        <dbReference type="SAM" id="MobiDB-lite"/>
    </source>
</evidence>
<organism evidence="7 8">
    <name type="scientific">Nocardioides humilatus</name>
    <dbReference type="NCBI Taxonomy" id="2607660"/>
    <lineage>
        <taxon>Bacteria</taxon>
        <taxon>Bacillati</taxon>
        <taxon>Actinomycetota</taxon>
        <taxon>Actinomycetes</taxon>
        <taxon>Propionibacteriales</taxon>
        <taxon>Nocardioidaceae</taxon>
        <taxon>Nocardioides</taxon>
    </lineage>
</organism>
<evidence type="ECO:0000313" key="8">
    <source>
        <dbReference type="Proteomes" id="UP000325003"/>
    </source>
</evidence>
<dbReference type="RefSeq" id="WP_149729673.1">
    <property type="nucleotide sequence ID" value="NZ_VUJV01000006.1"/>
</dbReference>
<keyword evidence="7" id="KW-0540">Nuclease</keyword>
<evidence type="ECO:0000259" key="5">
    <source>
        <dbReference type="Pfam" id="PF02872"/>
    </source>
</evidence>
<dbReference type="Proteomes" id="UP000325003">
    <property type="component" value="Unassembled WGS sequence"/>
</dbReference>
<name>A0A5B1L8I6_9ACTN</name>
<evidence type="ECO:0000256" key="1">
    <source>
        <dbReference type="ARBA" id="ARBA00022729"/>
    </source>
</evidence>
<feature type="signal peptide" evidence="3">
    <location>
        <begin position="1"/>
        <end position="30"/>
    </location>
</feature>
<dbReference type="InterPro" id="IPR047971">
    <property type="entry name" value="ExeM-like"/>
</dbReference>
<feature type="domain" description="Calcineurin-like phosphoesterase" evidence="4">
    <location>
        <begin position="1013"/>
        <end position="1231"/>
    </location>
</feature>
<dbReference type="InterPro" id="IPR006311">
    <property type="entry name" value="TAT_signal"/>
</dbReference>
<dbReference type="InterPro" id="IPR029052">
    <property type="entry name" value="Metallo-depent_PP-like"/>
</dbReference>
<keyword evidence="7" id="KW-0378">Hydrolase</keyword>
<dbReference type="SUPFAM" id="SSF49313">
    <property type="entry name" value="Cadherin-like"/>
    <property type="match status" value="1"/>
</dbReference>
<gene>
    <name evidence="7" type="ORF">F0U44_17635</name>
</gene>
<feature type="domain" description="5'-Nucleotidase C-terminal" evidence="5">
    <location>
        <begin position="1335"/>
        <end position="1505"/>
    </location>
</feature>
<dbReference type="SUPFAM" id="SSF56219">
    <property type="entry name" value="DNase I-like"/>
    <property type="match status" value="1"/>
</dbReference>
<dbReference type="InterPro" id="IPR036907">
    <property type="entry name" value="5'-Nucleotdase_C_sf"/>
</dbReference>
<dbReference type="InterPro" id="IPR006179">
    <property type="entry name" value="5_nucleotidase/apyrase"/>
</dbReference>
<dbReference type="Pfam" id="PF16640">
    <property type="entry name" value="Big_3_5"/>
    <property type="match status" value="1"/>
</dbReference>
<dbReference type="InterPro" id="IPR036691">
    <property type="entry name" value="Endo/exonu/phosph_ase_sf"/>
</dbReference>
<dbReference type="PANTHER" id="PTHR11575">
    <property type="entry name" value="5'-NUCLEOTIDASE-RELATED"/>
    <property type="match status" value="1"/>
</dbReference>
<dbReference type="GO" id="GO:0009166">
    <property type="term" value="P:nucleotide catabolic process"/>
    <property type="evidence" value="ECO:0007669"/>
    <property type="project" value="InterPro"/>
</dbReference>
<feature type="domain" description="Calcineurin-like phosphoesterase" evidence="4">
    <location>
        <begin position="1656"/>
        <end position="1893"/>
    </location>
</feature>
<dbReference type="GO" id="GO:0005509">
    <property type="term" value="F:calcium ion binding"/>
    <property type="evidence" value="ECO:0007669"/>
    <property type="project" value="InterPro"/>
</dbReference>
<dbReference type="InterPro" id="IPR015919">
    <property type="entry name" value="Cadherin-like_sf"/>
</dbReference>
<reference evidence="7 8" key="2">
    <citation type="submission" date="2019-09" db="EMBL/GenBank/DDBJ databases">
        <authorList>
            <person name="Jin C."/>
        </authorList>
    </citation>
    <scope>NUCLEOTIDE SEQUENCE [LARGE SCALE GENOMIC DNA]</scope>
    <source>
        <strain evidence="7 8">BN130099</strain>
    </source>
</reference>
<keyword evidence="7" id="KW-0255">Endonuclease</keyword>